<dbReference type="Gene3D" id="3.40.50.300">
    <property type="entry name" value="P-loop containing nucleotide triphosphate hydrolases"/>
    <property type="match status" value="1"/>
</dbReference>
<reference evidence="2" key="1">
    <citation type="submission" date="2021-02" db="EMBL/GenBank/DDBJ databases">
        <authorList>
            <person name="Cremers G."/>
            <person name="Picone N."/>
        </authorList>
    </citation>
    <scope>NUCLEOTIDE SEQUENCE</scope>
    <source>
        <strain evidence="2">PQ17</strain>
    </source>
</reference>
<comment type="caution">
    <text evidence="2">The sequence shown here is derived from an EMBL/GenBank/DDBJ whole genome shotgun (WGS) entry which is preliminary data.</text>
</comment>
<dbReference type="PANTHER" id="PTHR13696">
    <property type="entry name" value="P-LOOP CONTAINING NUCLEOSIDE TRIPHOSPHATE HYDROLASE"/>
    <property type="match status" value="1"/>
</dbReference>
<protein>
    <submittedName>
        <fullName evidence="2">Chromosome partitioning protein ParA</fullName>
    </submittedName>
</protein>
<accession>A0A8J2BR95</accession>
<dbReference type="Pfam" id="PF13614">
    <property type="entry name" value="AAA_31"/>
    <property type="match status" value="1"/>
</dbReference>
<proteinExistence type="predicted"/>
<dbReference type="RefSeq" id="WP_174582656.1">
    <property type="nucleotide sequence ID" value="NZ_CAJNOB010000071.1"/>
</dbReference>
<dbReference type="EMBL" id="CAJNOB010000071">
    <property type="protein sequence ID" value="CAF0705342.1"/>
    <property type="molecule type" value="Genomic_DNA"/>
</dbReference>
<feature type="domain" description="AAA" evidence="1">
    <location>
        <begin position="1"/>
        <end position="168"/>
    </location>
</feature>
<dbReference type="PANTHER" id="PTHR13696:SF52">
    <property type="entry name" value="PARA FAMILY PROTEIN CT_582"/>
    <property type="match status" value="1"/>
</dbReference>
<sequence length="276" mass="30054">MRVFAVANQKGGVGKTTTAINLAACLAEMGHATLLVDLDPQANATSGLGFIPNAGESVYSVLLGRKTVEQQVRPTAYARLALLPSELNVAGCEIEMAQNDEFRGRLYQLLRSLPVVFPHEFIFLDCPPSLGIVMTTAIASADAVLVPLQCEYFALEGLTRVFQILQELGNPRENPPSRLFGVIMTMFDVRTNLSQQVVEDVRRHLGPLVFDTVIPRSVRLAEAPSYGKPIIAYDTAGTAAQAYRKLAREFLVRVQKKTITTPPSGYSKGVSQPTYG</sequence>
<keyword evidence="3" id="KW-1185">Reference proteome</keyword>
<gene>
    <name evidence="2" type="primary">parA</name>
    <name evidence="2" type="ORF">MPNT_90068</name>
</gene>
<evidence type="ECO:0000313" key="3">
    <source>
        <dbReference type="Proteomes" id="UP000663859"/>
    </source>
</evidence>
<dbReference type="InterPro" id="IPR025669">
    <property type="entry name" value="AAA_dom"/>
</dbReference>
<dbReference type="FunFam" id="3.40.50.300:FF:000285">
    <property type="entry name" value="Sporulation initiation inhibitor Soj"/>
    <property type="match status" value="1"/>
</dbReference>
<dbReference type="Proteomes" id="UP000663859">
    <property type="component" value="Unassembled WGS sequence"/>
</dbReference>
<dbReference type="CDD" id="cd02042">
    <property type="entry name" value="ParAB_family"/>
    <property type="match status" value="1"/>
</dbReference>
<dbReference type="InterPro" id="IPR050678">
    <property type="entry name" value="DNA_Partitioning_ATPase"/>
</dbReference>
<dbReference type="SUPFAM" id="SSF52540">
    <property type="entry name" value="P-loop containing nucleoside triphosphate hydrolases"/>
    <property type="match status" value="1"/>
</dbReference>
<evidence type="ECO:0000259" key="1">
    <source>
        <dbReference type="Pfam" id="PF13614"/>
    </source>
</evidence>
<evidence type="ECO:0000313" key="2">
    <source>
        <dbReference type="EMBL" id="CAF0705342.1"/>
    </source>
</evidence>
<dbReference type="AlphaFoldDB" id="A0A8J2BR95"/>
<dbReference type="InterPro" id="IPR027417">
    <property type="entry name" value="P-loop_NTPase"/>
</dbReference>
<name>A0A8J2BR95_9BACT</name>
<organism evidence="2 3">
    <name type="scientific">Candidatus Methylacidithermus pantelleriae</name>
    <dbReference type="NCBI Taxonomy" id="2744239"/>
    <lineage>
        <taxon>Bacteria</taxon>
        <taxon>Pseudomonadati</taxon>
        <taxon>Verrucomicrobiota</taxon>
        <taxon>Methylacidiphilae</taxon>
        <taxon>Methylacidiphilales</taxon>
        <taxon>Methylacidiphilaceae</taxon>
        <taxon>Candidatus Methylacidithermus</taxon>
    </lineage>
</organism>